<dbReference type="AlphaFoldDB" id="A0A284R9F9"/>
<dbReference type="Proteomes" id="UP000219338">
    <property type="component" value="Unassembled WGS sequence"/>
</dbReference>
<protein>
    <submittedName>
        <fullName evidence="1">Uncharacterized protein</fullName>
    </submittedName>
</protein>
<organism evidence="1 2">
    <name type="scientific">Armillaria ostoyae</name>
    <name type="common">Armillaria root rot fungus</name>
    <dbReference type="NCBI Taxonomy" id="47428"/>
    <lineage>
        <taxon>Eukaryota</taxon>
        <taxon>Fungi</taxon>
        <taxon>Dikarya</taxon>
        <taxon>Basidiomycota</taxon>
        <taxon>Agaricomycotina</taxon>
        <taxon>Agaricomycetes</taxon>
        <taxon>Agaricomycetidae</taxon>
        <taxon>Agaricales</taxon>
        <taxon>Marasmiineae</taxon>
        <taxon>Physalacriaceae</taxon>
        <taxon>Armillaria</taxon>
    </lineage>
</organism>
<keyword evidence="2" id="KW-1185">Reference proteome</keyword>
<reference evidence="2" key="1">
    <citation type="journal article" date="2017" name="Nat. Ecol. Evol.">
        <title>Genome expansion and lineage-specific genetic innovations in the forest pathogenic fungi Armillaria.</title>
        <authorList>
            <person name="Sipos G."/>
            <person name="Prasanna A.N."/>
            <person name="Walter M.C."/>
            <person name="O'Connor E."/>
            <person name="Balint B."/>
            <person name="Krizsan K."/>
            <person name="Kiss B."/>
            <person name="Hess J."/>
            <person name="Varga T."/>
            <person name="Slot J."/>
            <person name="Riley R."/>
            <person name="Boka B."/>
            <person name="Rigling D."/>
            <person name="Barry K."/>
            <person name="Lee J."/>
            <person name="Mihaltcheva S."/>
            <person name="LaButti K."/>
            <person name="Lipzen A."/>
            <person name="Waldron R."/>
            <person name="Moloney N.M."/>
            <person name="Sperisen C."/>
            <person name="Kredics L."/>
            <person name="Vagvoelgyi C."/>
            <person name="Patrignani A."/>
            <person name="Fitzpatrick D."/>
            <person name="Nagy I."/>
            <person name="Doyle S."/>
            <person name="Anderson J.B."/>
            <person name="Grigoriev I.V."/>
            <person name="Gueldener U."/>
            <person name="Muensterkoetter M."/>
            <person name="Nagy L.G."/>
        </authorList>
    </citation>
    <scope>NUCLEOTIDE SEQUENCE [LARGE SCALE GENOMIC DNA]</scope>
    <source>
        <strain evidence="2">C18/9</strain>
    </source>
</reference>
<evidence type="ECO:0000313" key="1">
    <source>
        <dbReference type="EMBL" id="SJL05371.1"/>
    </source>
</evidence>
<name>A0A284R9F9_ARMOS</name>
<dbReference type="EMBL" id="FUEG01000006">
    <property type="protein sequence ID" value="SJL05371.1"/>
    <property type="molecule type" value="Genomic_DNA"/>
</dbReference>
<dbReference type="STRING" id="47428.A0A284R9F9"/>
<dbReference type="OrthoDB" id="10407731at2759"/>
<proteinExistence type="predicted"/>
<accession>A0A284R9F9</accession>
<evidence type="ECO:0000313" key="2">
    <source>
        <dbReference type="Proteomes" id="UP000219338"/>
    </source>
</evidence>
<gene>
    <name evidence="1" type="ORF">ARMOST_08738</name>
</gene>
<sequence>MLYNTNLPGFISEDLWDIKQAPDGLVNGIRVHSLYSGAGMACCPWHNALAGDRGMKPLLYIFPRSLSPDSQQWGCRPPLSLQIHDLCAYSPISYRMIYGPDSNSNRAASGLSPSTQSWALSIHPTYSCALLRDGKLSSPTYGNSISTLPTLPYFSFWPALFWMITFPSDAEVVTASTSAAGSFVHSPYPYRTEDTILDLEEHYAPSPTSPVFVSCVH</sequence>